<evidence type="ECO:0000313" key="1">
    <source>
        <dbReference type="EnsemblMetazoa" id="CJA36767.1"/>
    </source>
</evidence>
<sequence>MWEKLVLTAGTAAQNANFRVQLAEIHTEEYCESLEVVTDEVHRKYHK</sequence>
<keyword evidence="2" id="KW-1185">Reference proteome</keyword>
<dbReference type="AlphaFoldDB" id="A0A8R1EMT1"/>
<proteinExistence type="predicted"/>
<accession>A0A8R1EMT1</accession>
<reference evidence="1" key="2">
    <citation type="submission" date="2022-06" db="UniProtKB">
        <authorList>
            <consortium name="EnsemblMetazoa"/>
        </authorList>
    </citation>
    <scope>IDENTIFICATION</scope>
    <source>
        <strain evidence="1">DF5081</strain>
    </source>
</reference>
<evidence type="ECO:0000313" key="2">
    <source>
        <dbReference type="Proteomes" id="UP000005237"/>
    </source>
</evidence>
<dbReference type="Proteomes" id="UP000005237">
    <property type="component" value="Unassembled WGS sequence"/>
</dbReference>
<protein>
    <submittedName>
        <fullName evidence="1">Uncharacterized protein</fullName>
    </submittedName>
</protein>
<reference evidence="2" key="1">
    <citation type="submission" date="2010-08" db="EMBL/GenBank/DDBJ databases">
        <authorList>
            <consortium name="Caenorhabditis japonica Sequencing Consortium"/>
            <person name="Wilson R.K."/>
        </authorList>
    </citation>
    <scope>NUCLEOTIDE SEQUENCE [LARGE SCALE GENOMIC DNA]</scope>
    <source>
        <strain evidence="2">DF5081</strain>
    </source>
</reference>
<dbReference type="EnsemblMetazoa" id="CJA36767.1">
    <property type="protein sequence ID" value="CJA36767.1"/>
    <property type="gene ID" value="WBGene00212614"/>
</dbReference>
<organism evidence="1 2">
    <name type="scientific">Caenorhabditis japonica</name>
    <dbReference type="NCBI Taxonomy" id="281687"/>
    <lineage>
        <taxon>Eukaryota</taxon>
        <taxon>Metazoa</taxon>
        <taxon>Ecdysozoa</taxon>
        <taxon>Nematoda</taxon>
        <taxon>Chromadorea</taxon>
        <taxon>Rhabditida</taxon>
        <taxon>Rhabditina</taxon>
        <taxon>Rhabditomorpha</taxon>
        <taxon>Rhabditoidea</taxon>
        <taxon>Rhabditidae</taxon>
        <taxon>Peloderinae</taxon>
        <taxon>Caenorhabditis</taxon>
    </lineage>
</organism>
<name>A0A8R1EMT1_CAEJA</name>